<organism evidence="2 3">
    <name type="scientific">Thauera linaloolentis (strain DSM 12138 / JCM 21573 / CCUG 41526 / CIP 105981 / IAM 15112 / NBRC 102519 / 47Lol)</name>
    <dbReference type="NCBI Taxonomy" id="1123367"/>
    <lineage>
        <taxon>Bacteria</taxon>
        <taxon>Pseudomonadati</taxon>
        <taxon>Pseudomonadota</taxon>
        <taxon>Betaproteobacteria</taxon>
        <taxon>Rhodocyclales</taxon>
        <taxon>Zoogloeaceae</taxon>
        <taxon>Thauera</taxon>
    </lineage>
</organism>
<evidence type="ECO:0000313" key="3">
    <source>
        <dbReference type="Proteomes" id="UP000013232"/>
    </source>
</evidence>
<reference evidence="2 3" key="1">
    <citation type="submission" date="2012-09" db="EMBL/GenBank/DDBJ databases">
        <title>Draft Genome Sequences of 6 Strains from Genus Thauera.</title>
        <authorList>
            <person name="Liu B."/>
            <person name="Shapleigh J.P."/>
            <person name="Frostegard A.H."/>
        </authorList>
    </citation>
    <scope>NUCLEOTIDE SEQUENCE [LARGE SCALE GENOMIC DNA]</scope>
    <source>
        <strain evidence="3">47Lol / DSM 12138</strain>
    </source>
</reference>
<gene>
    <name evidence="2" type="ORF">C666_17305</name>
</gene>
<protein>
    <recommendedName>
        <fullName evidence="1">Putative restriction endonuclease domain-containing protein</fullName>
    </recommendedName>
</protein>
<dbReference type="CDD" id="cd06260">
    <property type="entry name" value="DUF820-like"/>
    <property type="match status" value="1"/>
</dbReference>
<sequence>RTVEAPLALAAALRREAAPGRCLLVDCLTLWLANLLADAVTLPPGADADALPAFRTERDALLATLPVLPGRIILVANEVGLGLVPETPLGRLFRDEAGRLNQAVAALCPRVVFVAAGLPLVLKEGWTASRRTHREIAMDLPAEKHVMTVDEFLAWEADQPERWEFFNGEAFMMAGGSDVHNLICGNAYMALRNSLHGTPCSVFMSDVRLRLAEAGDLFYSDVFVTCSDADRARRQVKEDPVLIAEVLSPSTEAYDRGGKFAAYRRFAGLKTVLFLSQDRAHAECYSRTAEGGWLLTEASGDSAGLALPAFGFALPLAELYRDLPADPA</sequence>
<dbReference type="InterPro" id="IPR003203">
    <property type="entry name" value="CobU/CobP"/>
</dbReference>
<dbReference type="Pfam" id="PF05685">
    <property type="entry name" value="Uma2"/>
    <property type="match status" value="1"/>
</dbReference>
<dbReference type="eggNOG" id="COG2087">
    <property type="taxonomic scope" value="Bacteria"/>
</dbReference>
<dbReference type="Pfam" id="PF02283">
    <property type="entry name" value="CobU"/>
    <property type="match status" value="1"/>
</dbReference>
<keyword evidence="3" id="KW-1185">Reference proteome</keyword>
<dbReference type="eggNOG" id="COG4636">
    <property type="taxonomic scope" value="Bacteria"/>
</dbReference>
<dbReference type="SUPFAM" id="SSF52540">
    <property type="entry name" value="P-loop containing nucleoside triphosphate hydrolases"/>
    <property type="match status" value="1"/>
</dbReference>
<dbReference type="PANTHER" id="PTHR36558">
    <property type="entry name" value="GLR1098 PROTEIN"/>
    <property type="match status" value="1"/>
</dbReference>
<dbReference type="InterPro" id="IPR027417">
    <property type="entry name" value="P-loop_NTPase"/>
</dbReference>
<dbReference type="InterPro" id="IPR008538">
    <property type="entry name" value="Uma2"/>
</dbReference>
<evidence type="ECO:0000313" key="2">
    <source>
        <dbReference type="EMBL" id="ENO84496.1"/>
    </source>
</evidence>
<dbReference type="PANTHER" id="PTHR36558:SF1">
    <property type="entry name" value="RESTRICTION ENDONUCLEASE DOMAIN-CONTAINING PROTEIN-RELATED"/>
    <property type="match status" value="1"/>
</dbReference>
<dbReference type="UniPathway" id="UPA00148">
    <property type="reaction ID" value="UER00236"/>
</dbReference>
<dbReference type="InterPro" id="IPR012296">
    <property type="entry name" value="Nuclease_put_TT1808"/>
</dbReference>
<dbReference type="GO" id="GO:0000166">
    <property type="term" value="F:nucleotide binding"/>
    <property type="evidence" value="ECO:0007669"/>
    <property type="project" value="InterPro"/>
</dbReference>
<evidence type="ECO:0000259" key="1">
    <source>
        <dbReference type="Pfam" id="PF05685"/>
    </source>
</evidence>
<dbReference type="Gene3D" id="3.90.1570.10">
    <property type="entry name" value="tt1808, chain A"/>
    <property type="match status" value="1"/>
</dbReference>
<dbReference type="AlphaFoldDB" id="N6XS06"/>
<feature type="non-terminal residue" evidence="2">
    <location>
        <position position="1"/>
    </location>
</feature>
<comment type="caution">
    <text evidence="2">The sequence shown here is derived from an EMBL/GenBank/DDBJ whole genome shotgun (WGS) entry which is preliminary data.</text>
</comment>
<dbReference type="Proteomes" id="UP000013232">
    <property type="component" value="Unassembled WGS sequence"/>
</dbReference>
<accession>N6XS06</accession>
<name>N6XS06_THAL4</name>
<dbReference type="Gene3D" id="3.40.50.300">
    <property type="entry name" value="P-loop containing nucleotide triphosphate hydrolases"/>
    <property type="match status" value="1"/>
</dbReference>
<dbReference type="SUPFAM" id="SSF52980">
    <property type="entry name" value="Restriction endonuclease-like"/>
    <property type="match status" value="1"/>
</dbReference>
<dbReference type="STRING" id="1123367.GCA_000621305_00503"/>
<dbReference type="InterPro" id="IPR011335">
    <property type="entry name" value="Restrct_endonuc-II-like"/>
</dbReference>
<dbReference type="GO" id="GO:0009236">
    <property type="term" value="P:cobalamin biosynthetic process"/>
    <property type="evidence" value="ECO:0007669"/>
    <property type="project" value="UniProtKB-UniPathway"/>
</dbReference>
<dbReference type="GO" id="GO:0043752">
    <property type="term" value="F:adenosylcobinamide kinase activity"/>
    <property type="evidence" value="ECO:0007669"/>
    <property type="project" value="InterPro"/>
</dbReference>
<feature type="domain" description="Putative restriction endonuclease" evidence="1">
    <location>
        <begin position="149"/>
        <end position="316"/>
    </location>
</feature>
<proteinExistence type="predicted"/>
<dbReference type="EMBL" id="AMXE01000106">
    <property type="protein sequence ID" value="ENO84496.1"/>
    <property type="molecule type" value="Genomic_DNA"/>
</dbReference>